<evidence type="ECO:0000256" key="1">
    <source>
        <dbReference type="ARBA" id="ARBA00001968"/>
    </source>
</evidence>
<keyword evidence="3" id="KW-0255">Endonuclease</keyword>
<comment type="caution">
    <text evidence="8">The sequence shown here is derived from an EMBL/GenBank/DDBJ whole genome shotgun (WGS) entry which is preliminary data.</text>
</comment>
<proteinExistence type="inferred from homology"/>
<accession>A0A844F759</accession>
<dbReference type="InterPro" id="IPR013527">
    <property type="entry name" value="YicC-like_N"/>
</dbReference>
<gene>
    <name evidence="8" type="ORF">FYJ37_13590</name>
</gene>
<protein>
    <submittedName>
        <fullName evidence="8">YicC family protein</fullName>
    </submittedName>
</protein>
<dbReference type="AlphaFoldDB" id="A0A844F759"/>
<organism evidence="8 9">
    <name type="scientific">Clostridium scindens (strain JCM 10418 / VPI 12708)</name>
    <dbReference type="NCBI Taxonomy" id="29347"/>
    <lineage>
        <taxon>Bacteria</taxon>
        <taxon>Bacillati</taxon>
        <taxon>Bacillota</taxon>
        <taxon>Clostridia</taxon>
        <taxon>Lachnospirales</taxon>
        <taxon>Lachnospiraceae</taxon>
    </lineage>
</organism>
<dbReference type="Pfam" id="PF03755">
    <property type="entry name" value="YicC-like_N"/>
    <property type="match status" value="1"/>
</dbReference>
<keyword evidence="4" id="KW-0378">Hydrolase</keyword>
<evidence type="ECO:0000256" key="2">
    <source>
        <dbReference type="ARBA" id="ARBA00022722"/>
    </source>
</evidence>
<evidence type="ECO:0000259" key="6">
    <source>
        <dbReference type="Pfam" id="PF03755"/>
    </source>
</evidence>
<evidence type="ECO:0000256" key="3">
    <source>
        <dbReference type="ARBA" id="ARBA00022759"/>
    </source>
</evidence>
<evidence type="ECO:0000256" key="4">
    <source>
        <dbReference type="ARBA" id="ARBA00022801"/>
    </source>
</evidence>
<dbReference type="EMBL" id="VUMB01000032">
    <property type="protein sequence ID" value="MSS41343.1"/>
    <property type="molecule type" value="Genomic_DNA"/>
</dbReference>
<evidence type="ECO:0000313" key="9">
    <source>
        <dbReference type="Proteomes" id="UP000462363"/>
    </source>
</evidence>
<name>A0A844F759_CLOSV</name>
<comment type="cofactor">
    <cofactor evidence="1">
        <name>a divalent metal cation</name>
        <dbReference type="ChEBI" id="CHEBI:60240"/>
    </cofactor>
</comment>
<evidence type="ECO:0000256" key="5">
    <source>
        <dbReference type="ARBA" id="ARBA00035648"/>
    </source>
</evidence>
<dbReference type="NCBIfam" id="TIGR00255">
    <property type="entry name" value="YicC/YloC family endoribonuclease"/>
    <property type="match status" value="1"/>
</dbReference>
<dbReference type="Proteomes" id="UP000462363">
    <property type="component" value="Unassembled WGS sequence"/>
</dbReference>
<feature type="domain" description="Endoribonuclease YicC-like C-terminal" evidence="7">
    <location>
        <begin position="173"/>
        <end position="293"/>
    </location>
</feature>
<sequence>MIKSMTGFGRCEVMEGERKFTVEMKGVNHRYLDVNIRMPKKLNFFETAIRSLLKQSIQRGKVDIFISYEDFTENQMSLKYNESLAQEYMDCFGRMKEQFSLENDIRVSTLSRCPEVLTMEEQVINEEELWNGLKKALEGAIGQFVETRTLEGSNLKKDIIEKLDGLLDLVGYIEERTPKIVAEYREKLEAKVRELLEDTQIEESRIAAEVVIFADKICTDEEVVRLRSHIIHMKETLQSEEAGIGRKLDFIAQEMNREANTILSKSNDLEVSNVGIDLKTEIEKVREQIQNIE</sequence>
<keyword evidence="2" id="KW-0540">Nuclease</keyword>
<dbReference type="Pfam" id="PF08340">
    <property type="entry name" value="YicC-like_C"/>
    <property type="match status" value="1"/>
</dbReference>
<feature type="domain" description="Endoribonuclease YicC-like N-terminal" evidence="6">
    <location>
        <begin position="2"/>
        <end position="157"/>
    </location>
</feature>
<dbReference type="PANTHER" id="PTHR30636:SF3">
    <property type="entry name" value="UPF0701 PROTEIN YICC"/>
    <property type="match status" value="1"/>
</dbReference>
<dbReference type="InterPro" id="IPR005229">
    <property type="entry name" value="YicC/YloC-like"/>
</dbReference>
<dbReference type="GO" id="GO:0016787">
    <property type="term" value="F:hydrolase activity"/>
    <property type="evidence" value="ECO:0007669"/>
    <property type="project" value="UniProtKB-KW"/>
</dbReference>
<evidence type="ECO:0000259" key="7">
    <source>
        <dbReference type="Pfam" id="PF08340"/>
    </source>
</evidence>
<reference evidence="8 9" key="1">
    <citation type="submission" date="2019-08" db="EMBL/GenBank/DDBJ databases">
        <title>In-depth cultivation of the pig gut microbiome towards novel bacterial diversity and tailored functional studies.</title>
        <authorList>
            <person name="Wylensek D."/>
            <person name="Hitch T.C.A."/>
            <person name="Clavel T."/>
        </authorList>
    </citation>
    <scope>NUCLEOTIDE SEQUENCE [LARGE SCALE GENOMIC DNA]</scope>
    <source>
        <strain evidence="8 9">BL-389-WT-3D</strain>
    </source>
</reference>
<dbReference type="GO" id="GO:0004521">
    <property type="term" value="F:RNA endonuclease activity"/>
    <property type="evidence" value="ECO:0007669"/>
    <property type="project" value="InterPro"/>
</dbReference>
<dbReference type="PANTHER" id="PTHR30636">
    <property type="entry name" value="UPF0701 PROTEIN YICC"/>
    <property type="match status" value="1"/>
</dbReference>
<comment type="similarity">
    <text evidence="5">Belongs to the YicC/YloC family.</text>
</comment>
<evidence type="ECO:0000313" key="8">
    <source>
        <dbReference type="EMBL" id="MSS41343.1"/>
    </source>
</evidence>
<dbReference type="RefSeq" id="WP_154322574.1">
    <property type="nucleotide sequence ID" value="NZ_CP045695.1"/>
</dbReference>
<dbReference type="InterPro" id="IPR013551">
    <property type="entry name" value="YicC-like_C"/>
</dbReference>